<dbReference type="Proteomes" id="UP001443563">
    <property type="component" value="Unassembled WGS sequence"/>
</dbReference>
<dbReference type="Gene3D" id="3.40.50.1820">
    <property type="entry name" value="alpha/beta hydrolase"/>
    <property type="match status" value="1"/>
</dbReference>
<feature type="transmembrane region" description="Helical" evidence="2">
    <location>
        <begin position="161"/>
        <end position="187"/>
    </location>
</feature>
<organism evidence="3 4">
    <name type="scientific">Leishmania shawi</name>
    <dbReference type="NCBI Taxonomy" id="5680"/>
    <lineage>
        <taxon>Eukaryota</taxon>
        <taxon>Discoba</taxon>
        <taxon>Euglenozoa</taxon>
        <taxon>Kinetoplastea</taxon>
        <taxon>Metakinetoplastina</taxon>
        <taxon>Trypanosomatida</taxon>
        <taxon>Trypanosomatidae</taxon>
        <taxon>Leishmaniinae</taxon>
        <taxon>Leishmania</taxon>
        <taxon>Leishmania guyanensis species complex</taxon>
    </lineage>
</organism>
<dbReference type="PANTHER" id="PTHR24216:SF65">
    <property type="entry name" value="PAXILLIN-LIKE PROTEIN 1"/>
    <property type="match status" value="1"/>
</dbReference>
<gene>
    <name evidence="3" type="ORF">Q4I29_001548</name>
</gene>
<keyword evidence="2" id="KW-0472">Membrane</keyword>
<dbReference type="InterPro" id="IPR029058">
    <property type="entry name" value="AB_hydrolase_fold"/>
</dbReference>
<protein>
    <submittedName>
        <fullName evidence="3">Uncharacterized protein</fullName>
    </submittedName>
</protein>
<feature type="compositionally biased region" description="Polar residues" evidence="1">
    <location>
        <begin position="1368"/>
        <end position="1378"/>
    </location>
</feature>
<feature type="region of interest" description="Disordered" evidence="1">
    <location>
        <begin position="988"/>
        <end position="1027"/>
    </location>
</feature>
<name>A0ABR3ECY0_9TRYP</name>
<feature type="region of interest" description="Disordered" evidence="1">
    <location>
        <begin position="2079"/>
        <end position="2110"/>
    </location>
</feature>
<keyword evidence="2" id="KW-0812">Transmembrane</keyword>
<feature type="compositionally biased region" description="Polar residues" evidence="1">
    <location>
        <begin position="919"/>
        <end position="929"/>
    </location>
</feature>
<feature type="region of interest" description="Disordered" evidence="1">
    <location>
        <begin position="313"/>
        <end position="343"/>
    </location>
</feature>
<feature type="transmembrane region" description="Helical" evidence="2">
    <location>
        <begin position="127"/>
        <end position="149"/>
    </location>
</feature>
<proteinExistence type="predicted"/>
<feature type="compositionally biased region" description="Low complexity" evidence="1">
    <location>
        <begin position="898"/>
        <end position="912"/>
    </location>
</feature>
<dbReference type="PANTHER" id="PTHR24216">
    <property type="entry name" value="PAXILLIN-RELATED"/>
    <property type="match status" value="1"/>
</dbReference>
<keyword evidence="2" id="KW-1133">Transmembrane helix</keyword>
<evidence type="ECO:0000313" key="3">
    <source>
        <dbReference type="EMBL" id="KAL0510961.1"/>
    </source>
</evidence>
<feature type="region of interest" description="Disordered" evidence="1">
    <location>
        <begin position="1549"/>
        <end position="1587"/>
    </location>
</feature>
<reference evidence="3 4" key="1">
    <citation type="submission" date="2024-02" db="EMBL/GenBank/DDBJ databases">
        <title>FIRST GENOME SEQUENCES OF Leishmania (Viannia) shawi, Leishmania (Viannia) lindenbergi AND Leishmania (Viannia) utingensis.</title>
        <authorList>
            <person name="Resadore F."/>
            <person name="Custodio M.G.F."/>
            <person name="Boite M.C."/>
            <person name="Cupolillo E."/>
            <person name="Ferreira G.E.M."/>
        </authorList>
    </citation>
    <scope>NUCLEOTIDE SEQUENCE [LARGE SCALE GENOMIC DNA]</scope>
    <source>
        <strain evidence="3 4">MCEB/BR/1984/M8408</strain>
    </source>
</reference>
<evidence type="ECO:0000256" key="1">
    <source>
        <dbReference type="SAM" id="MobiDB-lite"/>
    </source>
</evidence>
<feature type="region of interest" description="Disordered" evidence="1">
    <location>
        <begin position="868"/>
        <end position="932"/>
    </location>
</feature>
<feature type="region of interest" description="Disordered" evidence="1">
    <location>
        <begin position="37"/>
        <end position="62"/>
    </location>
</feature>
<sequence length="2110" mass="224384">MVLTKALSRPLPRFPSLATSIRVLVLHHHQLIRVLEPTSRGGKGSSVNHVTHTSSSSSNGNLSVSLHHLQDEKGKKSAKQSSHVIPSQLLPLHPRRPLPSFGYGPLPTSLQTPGKAGLHLHPLCCCFVFSVYHAWPLLIVLFACVYTLISAMSISSSVTYALLCVYYACRTVLLFMVETVLFLPTYYLVERHDTPSAWLGRRGEAQVQPVLSTAYQYQKAEEWDASIYSNTADIVTVGARATPLESSTREMEDSRCILSRKAVSRIRSLHTANECTSRWCPQVPRTANPSSVTYPTGTPQQRPQQQRWQLFPRLYSHPPPGIPQSRYDGGDGDDDMNDSAGSCSSYTLANTPLAATLQPPLSMTIAEASGWHDCSSGGEMVPISLLSSPMQRSQFPRGKRHYSGVLDEEDTAYASFNGRLGSLVRDVVDGEYQQPYVTNAFFDGLAVKVLASAQQQEQQHLSAALRKRVDNTEADLSARWGHRQSGATSRRAAARTASTSISAATARERLCAMVPGWCTVVFHSPTQRSATRGSPVEEASSTFRGQYGFLPPWYAVHARAQLLLALADPLLRIAAELLCCRGWGMRTLSSVAPSERISELSSLATWWDAGAFLLRPLLLCFRALRCLFYATVGRLDAAVSPHYSTRRSASPTSLNAAATSSGVHPFYRLEGAVQTRIDRYIADTHRTFEPLHTHAAATTTVPSMSVTTHAGSSITPADHGLSQSTTVSAKAVGAAQTPAQGATLPPPLSSISTSAPVCRQSVGVYWLHGRRPPTWTAASAEDLSTMSTPQPPSPAPVVVLLLCPSLLQGNGLCQHTVTRLSHLCQLLTLAGVWQDSFATDDAAAPNGEAEADRAGLPTLRGTAITKMTQAHDESTDSADALQSSAPGTEKKPGNLVLSTTNSSYSGSSDSSGAEVNHQPPLQVTLSSPPLATRPVTRPAAQWYAAVPVVELRVSATSPERADDVSMPPLTLKDLRHIVERLRGNLESCLPPPTKYSKTPASTKAGRATRRDLFDPSPAEGAAPKVQATTHNPRRAVYIVAVGWSEAASPLLELAITQQQQQHQQQSSTNSGGSTEDENEDSCGAQTPARLDGVVCISHTLSSAFQLLPQQHAEAMALKQHSQTRPLPARAAWRASHQSASTVGSSSTLSAIAGPASSASSVTARLHAAPHMPRILSSLTTGPARLLVMLTRMQLIADALLAHRQHQEQWQGGGMAVVGNGAIPGSVGARHCAEAHADTPPSQAGPASAPALSLYRILHIFREVREEVNRAQRGLDRATIVWTHQQQHLQARLAQRSAGLARIPFPSAGNFSALTSRIMDNDIDSRVTRAASEGQHSLPMHRQPPPLPPSSTSAGASSPSALTATPQPQHTLSPTPFSKFGRTTSPLVSLASIALAASSSDVAAGTASEGSTARGGIRYDAVGNANVLTPPAFSSTGGGGSVPSLLSVDQDTPQTNDEQHSLSRHHHFSHTLPLIMRQDFSQEPSVLWGLPRLETVTDWEELAKSPIMAEVQQQQRLEAANTTANDLLPPPSVDPPTLLSCGAMRVTPTSAIGSGAGGGGRRRFLSKPEVGREAERPAASGSLVTPSSFSDNPLRCACSYMSTEDVIASCTLQVVSPTARQAARLPVSAAAGAAPTAATDEERSVLVGVPSMGSSMSHTAVRNHHDSADREHAAPSLAQGKAVIEASYNLEATLPPSADTLAAQSTAAKAPSPSVRTATSHGGNTSSLGMGGTEGKRGNTASSSAGPSSREGVLHAPARSARSLVSHYGPPCNSPPPQQPQQQQQQPIPYPPPSRALALSSQAAALVELRVRSAQHAALIQRIRVPTLLVHARDDPVAPTSSLPFSLLQANPWITTVLTRRGSHAVFMESASDVWRRPRLVVTERLCPADTTLPASATGMMEDMVYWPSGGLINLSRVPGPRGLPSWDPLSASAASQWGAASLPSAATRSPQPPAPMPAARLQGPPPFPEDAKTKHLRGSGTSSSTTSISNSCSTDDFSDDDDTGAGALVEWLPVKDVNAGVQQQQSNKRQCTAPPSRSHQQQRVAAAAVSQWQVRIEGTTWLERCICEYVEKVVLCPPAPPPLPSPDQLTRAQDGRSKPCCGSESAGVGR</sequence>
<feature type="compositionally biased region" description="Low complexity" evidence="1">
    <location>
        <begin position="1349"/>
        <end position="1367"/>
    </location>
</feature>
<feature type="compositionally biased region" description="Low complexity" evidence="1">
    <location>
        <begin position="1979"/>
        <end position="1995"/>
    </location>
</feature>
<feature type="compositionally biased region" description="Polar residues" evidence="1">
    <location>
        <begin position="1713"/>
        <end position="1727"/>
    </location>
</feature>
<feature type="region of interest" description="Disordered" evidence="1">
    <location>
        <begin position="1940"/>
        <end position="2000"/>
    </location>
</feature>
<evidence type="ECO:0000313" key="4">
    <source>
        <dbReference type="Proteomes" id="UP001443563"/>
    </source>
</evidence>
<feature type="region of interest" description="Disordered" evidence="1">
    <location>
        <begin position="1429"/>
        <end position="1462"/>
    </location>
</feature>
<dbReference type="EMBL" id="JBAMZM010000011">
    <property type="protein sequence ID" value="KAL0510961.1"/>
    <property type="molecule type" value="Genomic_DNA"/>
</dbReference>
<accession>A0ABR3ECY0</accession>
<comment type="caution">
    <text evidence="3">The sequence shown here is derived from an EMBL/GenBank/DDBJ whole genome shotgun (WGS) entry which is preliminary data.</text>
</comment>
<keyword evidence="4" id="KW-1185">Reference proteome</keyword>
<feature type="compositionally biased region" description="Basic and acidic residues" evidence="1">
    <location>
        <begin position="1662"/>
        <end position="1672"/>
    </location>
</feature>
<feature type="region of interest" description="Disordered" evidence="1">
    <location>
        <begin position="1056"/>
        <end position="1085"/>
    </location>
</feature>
<feature type="compositionally biased region" description="Low complexity" evidence="1">
    <location>
        <begin position="45"/>
        <end position="62"/>
    </location>
</feature>
<feature type="region of interest" description="Disordered" evidence="1">
    <location>
        <begin position="1701"/>
        <end position="1795"/>
    </location>
</feature>
<feature type="region of interest" description="Disordered" evidence="1">
    <location>
        <begin position="1329"/>
        <end position="1378"/>
    </location>
</feature>
<dbReference type="SUPFAM" id="SSF53474">
    <property type="entry name" value="alpha/beta-Hydrolases"/>
    <property type="match status" value="1"/>
</dbReference>
<evidence type="ECO:0000256" key="2">
    <source>
        <dbReference type="SAM" id="Phobius"/>
    </source>
</evidence>
<feature type="region of interest" description="Disordered" evidence="1">
    <location>
        <begin position="1649"/>
        <end position="1676"/>
    </location>
</feature>